<evidence type="ECO:0000313" key="2">
    <source>
        <dbReference type="EMBL" id="MBL7629001.1"/>
    </source>
</evidence>
<dbReference type="RefSeq" id="WP_203007492.1">
    <property type="nucleotide sequence ID" value="NZ_JADWYU010000072.1"/>
</dbReference>
<feature type="compositionally biased region" description="Low complexity" evidence="1">
    <location>
        <begin position="60"/>
        <end position="79"/>
    </location>
</feature>
<reference evidence="2" key="1">
    <citation type="submission" date="2020-12" db="EMBL/GenBank/DDBJ databases">
        <title>Genomic characterization of non-nitrogen-fixing Frankia strains.</title>
        <authorList>
            <person name="Carlos-Shanley C."/>
            <person name="Guerra T."/>
            <person name="Hahn D."/>
        </authorList>
    </citation>
    <scope>NUCLEOTIDE SEQUENCE</scope>
    <source>
        <strain evidence="2">CN6</strain>
    </source>
</reference>
<feature type="region of interest" description="Disordered" evidence="1">
    <location>
        <begin position="1"/>
        <end position="21"/>
    </location>
</feature>
<gene>
    <name evidence="2" type="ORF">I7412_17930</name>
</gene>
<accession>A0A937RBH0</accession>
<feature type="region of interest" description="Disordered" evidence="1">
    <location>
        <begin position="45"/>
        <end position="79"/>
    </location>
</feature>
<keyword evidence="3" id="KW-1185">Reference proteome</keyword>
<evidence type="ECO:0000256" key="1">
    <source>
        <dbReference type="SAM" id="MobiDB-lite"/>
    </source>
</evidence>
<proteinExistence type="predicted"/>
<name>A0A937RBH0_9ACTN</name>
<dbReference type="Proteomes" id="UP000604475">
    <property type="component" value="Unassembled WGS sequence"/>
</dbReference>
<sequence>MRSADKAIDIRPGSSRTTHLRPTGQAGLVAVALAVALALAGCAGSDEPTDSLGSTPPAPASTAATAPTSTEPSAPPMTAEQRDIVERYRLYWRTVEQVLATNDVDSPALRDVATSNQLITLIEKMIKNEAEGITVQGTVVLDPGVPVIADGGLSASLRDCQDGSGWLPYHDGKVDGVGVPRRDGVAVTLWLVDEVWKVAATVFTEGRCDET</sequence>
<dbReference type="EMBL" id="JAEACQ010000202">
    <property type="protein sequence ID" value="MBL7629001.1"/>
    <property type="molecule type" value="Genomic_DNA"/>
</dbReference>
<dbReference type="AlphaFoldDB" id="A0A937RBH0"/>
<evidence type="ECO:0000313" key="3">
    <source>
        <dbReference type="Proteomes" id="UP000604475"/>
    </source>
</evidence>
<protein>
    <submittedName>
        <fullName evidence="2">Uncharacterized protein</fullName>
    </submittedName>
</protein>
<organism evidence="2 3">
    <name type="scientific">Frankia nepalensis</name>
    <dbReference type="NCBI Taxonomy" id="1836974"/>
    <lineage>
        <taxon>Bacteria</taxon>
        <taxon>Bacillati</taxon>
        <taxon>Actinomycetota</taxon>
        <taxon>Actinomycetes</taxon>
        <taxon>Frankiales</taxon>
        <taxon>Frankiaceae</taxon>
        <taxon>Frankia</taxon>
    </lineage>
</organism>
<comment type="caution">
    <text evidence="2">The sequence shown here is derived from an EMBL/GenBank/DDBJ whole genome shotgun (WGS) entry which is preliminary data.</text>
</comment>